<dbReference type="EMBL" id="CAJNOL010011491">
    <property type="protein sequence ID" value="CAF1655614.1"/>
    <property type="molecule type" value="Genomic_DNA"/>
</dbReference>
<protein>
    <submittedName>
        <fullName evidence="2">Uncharacterized protein</fullName>
    </submittedName>
</protein>
<dbReference type="Proteomes" id="UP000663870">
    <property type="component" value="Unassembled WGS sequence"/>
</dbReference>
<dbReference type="AlphaFoldDB" id="A0A815THM8"/>
<evidence type="ECO:0000313" key="5">
    <source>
        <dbReference type="Proteomes" id="UP000663870"/>
    </source>
</evidence>
<name>A0A815THM8_9BILA</name>
<dbReference type="Proteomes" id="UP000663854">
    <property type="component" value="Unassembled WGS sequence"/>
</dbReference>
<dbReference type="EMBL" id="CAJNOH010009700">
    <property type="protein sequence ID" value="CAF1502151.1"/>
    <property type="molecule type" value="Genomic_DNA"/>
</dbReference>
<reference evidence="2" key="1">
    <citation type="submission" date="2021-02" db="EMBL/GenBank/DDBJ databases">
        <authorList>
            <person name="Nowell W R."/>
        </authorList>
    </citation>
    <scope>NUCLEOTIDE SEQUENCE</scope>
</reference>
<organism evidence="2 4">
    <name type="scientific">Rotaria sordida</name>
    <dbReference type="NCBI Taxonomy" id="392033"/>
    <lineage>
        <taxon>Eukaryota</taxon>
        <taxon>Metazoa</taxon>
        <taxon>Spiralia</taxon>
        <taxon>Gnathifera</taxon>
        <taxon>Rotifera</taxon>
        <taxon>Eurotatoria</taxon>
        <taxon>Bdelloidea</taxon>
        <taxon>Philodinida</taxon>
        <taxon>Philodinidae</taxon>
        <taxon>Rotaria</taxon>
    </lineage>
</organism>
<evidence type="ECO:0000313" key="2">
    <source>
        <dbReference type="EMBL" id="CAF1502151.1"/>
    </source>
</evidence>
<keyword evidence="1" id="KW-0175">Coiled coil</keyword>
<keyword evidence="5" id="KW-1185">Reference proteome</keyword>
<evidence type="ECO:0000313" key="4">
    <source>
        <dbReference type="Proteomes" id="UP000663854"/>
    </source>
</evidence>
<gene>
    <name evidence="3" type="ORF">JXQ802_LOCUS55222</name>
    <name evidence="2" type="ORF">PYM288_LOCUS38704</name>
</gene>
<sequence>MFYVPVTDSYLRLPATCVPVYSTSVDRTLSENSKLNNDLFQVKKELAELRDELSDLRLEKETCPICSSKLSTTRSIQCDENCSVCYPRIRNREKEENYFRTSSPVHYCSICDDYVIDEAFPPPSPRPYKRITRTKKQTEEQDKLSEYLSRQLEIQRLRQRYIPEQRPVWIPTAYKRDYSHRRWVTRQSHLSEP</sequence>
<feature type="coiled-coil region" evidence="1">
    <location>
        <begin position="32"/>
        <end position="59"/>
    </location>
</feature>
<dbReference type="SUPFAM" id="SSF75712">
    <property type="entry name" value="Rad50 coiled-coil Zn hook"/>
    <property type="match status" value="1"/>
</dbReference>
<accession>A0A815THM8</accession>
<comment type="caution">
    <text evidence="2">The sequence shown here is derived from an EMBL/GenBank/DDBJ whole genome shotgun (WGS) entry which is preliminary data.</text>
</comment>
<proteinExistence type="predicted"/>
<evidence type="ECO:0000256" key="1">
    <source>
        <dbReference type="SAM" id="Coils"/>
    </source>
</evidence>
<evidence type="ECO:0000313" key="3">
    <source>
        <dbReference type="EMBL" id="CAF1655614.1"/>
    </source>
</evidence>